<keyword evidence="7 9" id="KW-1133">Transmembrane helix</keyword>
<dbReference type="PANTHER" id="PTHR32502">
    <property type="entry name" value="N-ACETYLGALACTOSAMINE PERMEASE II COMPONENT-RELATED"/>
    <property type="match status" value="1"/>
</dbReference>
<evidence type="ECO:0000256" key="6">
    <source>
        <dbReference type="ARBA" id="ARBA00022692"/>
    </source>
</evidence>
<dbReference type="InterPro" id="IPR050303">
    <property type="entry name" value="GatZ_KbaZ_carbometab"/>
</dbReference>
<feature type="transmembrane region" description="Helical" evidence="9">
    <location>
        <begin position="224"/>
        <end position="241"/>
    </location>
</feature>
<comment type="caution">
    <text evidence="10">The sequence shown here is derived from an EMBL/GenBank/DDBJ whole genome shotgun (WGS) entry which is preliminary data.</text>
</comment>
<evidence type="ECO:0000256" key="8">
    <source>
        <dbReference type="ARBA" id="ARBA00023136"/>
    </source>
</evidence>
<comment type="subcellular location">
    <subcellularLocation>
        <location evidence="1">Cell membrane</location>
        <topology evidence="1">Multi-pass membrane protein</topology>
    </subcellularLocation>
</comment>
<dbReference type="Proteomes" id="UP000664601">
    <property type="component" value="Unassembled WGS sequence"/>
</dbReference>
<keyword evidence="11" id="KW-1185">Reference proteome</keyword>
<feature type="transmembrane region" description="Helical" evidence="9">
    <location>
        <begin position="180"/>
        <end position="204"/>
    </location>
</feature>
<gene>
    <name evidence="10" type="ORF">JZO70_08930</name>
</gene>
<evidence type="ECO:0000256" key="5">
    <source>
        <dbReference type="ARBA" id="ARBA00022683"/>
    </source>
</evidence>
<keyword evidence="8 9" id="KW-0472">Membrane</keyword>
<keyword evidence="4" id="KW-0762">Sugar transport</keyword>
<evidence type="ECO:0000256" key="4">
    <source>
        <dbReference type="ARBA" id="ARBA00022597"/>
    </source>
</evidence>
<evidence type="ECO:0000256" key="9">
    <source>
        <dbReference type="SAM" id="Phobius"/>
    </source>
</evidence>
<evidence type="ECO:0000313" key="11">
    <source>
        <dbReference type="Proteomes" id="UP000664601"/>
    </source>
</evidence>
<keyword evidence="5" id="KW-0598">Phosphotransferase system</keyword>
<organism evidence="10 11">
    <name type="scientific">Candidatus Enterococcus moelleringii</name>
    <dbReference type="NCBI Taxonomy" id="2815325"/>
    <lineage>
        <taxon>Bacteria</taxon>
        <taxon>Bacillati</taxon>
        <taxon>Bacillota</taxon>
        <taxon>Bacilli</taxon>
        <taxon>Lactobacillales</taxon>
        <taxon>Enterococcaceae</taxon>
        <taxon>Enterococcus</taxon>
    </lineage>
</organism>
<keyword evidence="3" id="KW-1003">Cell membrane</keyword>
<keyword evidence="2" id="KW-0813">Transport</keyword>
<dbReference type="Pfam" id="PF03613">
    <property type="entry name" value="EIID-AGA"/>
    <property type="match status" value="1"/>
</dbReference>
<protein>
    <submittedName>
        <fullName evidence="10">PTS system mannose/fructose/sorbose family transporter subunit IID</fullName>
    </submittedName>
</protein>
<sequence>MSNEKQVITDKDIKRAYLRWWLSAETSANYERMQGLSWCASLAPILQKLYPKKEDLVSALKRHAAFFNTQAMWGSLIFGSTIALEEQKASSGTIPDEMITSYKTGLMGPVAGLGDTIDYATIFTIMSAIFCSIATETGSIVAPLLMLLFSIFHFFEGYFFNQIGYKTGRSSIQKIMKSGVLKEAVTGATIMGFMMMGSLSSSLVRVQTVFETEGFNLQETLDGIAPGILQIILVFIIYGLMKRKQITPAKIVVGIIVVSVLLSLIGVL</sequence>
<reference evidence="10 11" key="1">
    <citation type="submission" date="2021-03" db="EMBL/GenBank/DDBJ databases">
        <title>Enterococcal diversity collection.</title>
        <authorList>
            <person name="Gilmore M.S."/>
            <person name="Schwartzman J."/>
            <person name="Van Tyne D."/>
            <person name="Martin M."/>
            <person name="Earl A.M."/>
            <person name="Manson A.L."/>
            <person name="Straub T."/>
            <person name="Salamzade R."/>
            <person name="Saavedra J."/>
            <person name="Lebreton F."/>
            <person name="Prichula J."/>
            <person name="Schaufler K."/>
            <person name="Gaca A."/>
            <person name="Sgardioli B."/>
            <person name="Wagenaar J."/>
            <person name="Strong T."/>
        </authorList>
    </citation>
    <scope>NUCLEOTIDE SEQUENCE [LARGE SCALE GENOMIC DNA]</scope>
    <source>
        <strain evidence="10 11">669A</strain>
    </source>
</reference>
<feature type="transmembrane region" description="Helical" evidence="9">
    <location>
        <begin position="116"/>
        <end position="135"/>
    </location>
</feature>
<evidence type="ECO:0000256" key="3">
    <source>
        <dbReference type="ARBA" id="ARBA00022475"/>
    </source>
</evidence>
<keyword evidence="6 9" id="KW-0812">Transmembrane</keyword>
<dbReference type="RefSeq" id="WP_207673216.1">
    <property type="nucleotide sequence ID" value="NZ_JAFREM010000014.1"/>
</dbReference>
<evidence type="ECO:0000313" key="10">
    <source>
        <dbReference type="EMBL" id="MBO1306282.1"/>
    </source>
</evidence>
<proteinExistence type="predicted"/>
<feature type="transmembrane region" description="Helical" evidence="9">
    <location>
        <begin position="141"/>
        <end position="160"/>
    </location>
</feature>
<evidence type="ECO:0000256" key="1">
    <source>
        <dbReference type="ARBA" id="ARBA00004651"/>
    </source>
</evidence>
<feature type="transmembrane region" description="Helical" evidence="9">
    <location>
        <begin position="248"/>
        <end position="267"/>
    </location>
</feature>
<name>A0ABS3L9I0_9ENTE</name>
<dbReference type="InterPro" id="IPR004704">
    <property type="entry name" value="PTS_IID_man"/>
</dbReference>
<dbReference type="PANTHER" id="PTHR32502:SF5">
    <property type="entry name" value="N-ACETYLGALACTOSAMINE PERMEASE IID COMPONENT-RELATED"/>
    <property type="match status" value="1"/>
</dbReference>
<dbReference type="PROSITE" id="PS51108">
    <property type="entry name" value="PTS_EIID"/>
    <property type="match status" value="1"/>
</dbReference>
<accession>A0ABS3L9I0</accession>
<evidence type="ECO:0000256" key="7">
    <source>
        <dbReference type="ARBA" id="ARBA00022989"/>
    </source>
</evidence>
<evidence type="ECO:0000256" key="2">
    <source>
        <dbReference type="ARBA" id="ARBA00022448"/>
    </source>
</evidence>
<dbReference type="EMBL" id="JAFREM010000014">
    <property type="protein sequence ID" value="MBO1306282.1"/>
    <property type="molecule type" value="Genomic_DNA"/>
</dbReference>